<accession>A0A2S9UBH2</accession>
<evidence type="ECO:0000256" key="4">
    <source>
        <dbReference type="ARBA" id="ARBA00022692"/>
    </source>
</evidence>
<dbReference type="Proteomes" id="UP000548673">
    <property type="component" value="Unassembled WGS sequence"/>
</dbReference>
<dbReference type="EMBL" id="JABTXY010000012">
    <property type="protein sequence ID" value="NYV41630.1"/>
    <property type="molecule type" value="Genomic_DNA"/>
</dbReference>
<dbReference type="InterPro" id="IPR011066">
    <property type="entry name" value="MscS_channel_C_sf"/>
</dbReference>
<evidence type="ECO:0000256" key="6">
    <source>
        <dbReference type="ARBA" id="ARBA00023136"/>
    </source>
</evidence>
<feature type="transmembrane region" description="Helical" evidence="8">
    <location>
        <begin position="134"/>
        <end position="158"/>
    </location>
</feature>
<dbReference type="Pfam" id="PF21088">
    <property type="entry name" value="MS_channel_1st"/>
    <property type="match status" value="1"/>
</dbReference>
<evidence type="ECO:0000256" key="1">
    <source>
        <dbReference type="ARBA" id="ARBA00004651"/>
    </source>
</evidence>
<dbReference type="Pfam" id="PF21082">
    <property type="entry name" value="MS_channel_3rd"/>
    <property type="match status" value="1"/>
</dbReference>
<keyword evidence="6 8" id="KW-0472">Membrane</keyword>
<comment type="caution">
    <text evidence="12">The sequence shown here is derived from an EMBL/GenBank/DDBJ whole genome shotgun (WGS) entry which is preliminary data.</text>
</comment>
<organism evidence="12 13">
    <name type="scientific">Cronobacter sakazakii</name>
    <name type="common">Enterobacter sakazakii</name>
    <dbReference type="NCBI Taxonomy" id="28141"/>
    <lineage>
        <taxon>Bacteria</taxon>
        <taxon>Pseudomonadati</taxon>
        <taxon>Pseudomonadota</taxon>
        <taxon>Gammaproteobacteria</taxon>
        <taxon>Enterobacterales</taxon>
        <taxon>Enterobacteriaceae</taxon>
        <taxon>Cronobacter</taxon>
    </lineage>
</organism>
<evidence type="ECO:0000313" key="13">
    <source>
        <dbReference type="Proteomes" id="UP000548673"/>
    </source>
</evidence>
<comment type="subcellular location">
    <subcellularLocation>
        <location evidence="1">Cell membrane</location>
        <topology evidence="1">Multi-pass membrane protein</topology>
    </subcellularLocation>
</comment>
<dbReference type="InterPro" id="IPR006685">
    <property type="entry name" value="MscS_channel_2nd"/>
</dbReference>
<dbReference type="GeneID" id="56733262"/>
<evidence type="ECO:0000256" key="2">
    <source>
        <dbReference type="ARBA" id="ARBA00008017"/>
    </source>
</evidence>
<evidence type="ECO:0000259" key="10">
    <source>
        <dbReference type="Pfam" id="PF21082"/>
    </source>
</evidence>
<keyword evidence="5 8" id="KW-1133">Transmembrane helix</keyword>
<dbReference type="Gene3D" id="1.10.287.1260">
    <property type="match status" value="1"/>
</dbReference>
<dbReference type="OMA" id="RRIVFEF"/>
<dbReference type="Gene3D" id="2.30.30.60">
    <property type="match status" value="1"/>
</dbReference>
<protein>
    <submittedName>
        <fullName evidence="12">Mechanosensitive ion channel family protein</fullName>
    </submittedName>
</protein>
<feature type="region of interest" description="Disordered" evidence="7">
    <location>
        <begin position="352"/>
        <end position="376"/>
    </location>
</feature>
<evidence type="ECO:0000259" key="11">
    <source>
        <dbReference type="Pfam" id="PF21088"/>
    </source>
</evidence>
<feature type="transmembrane region" description="Helical" evidence="8">
    <location>
        <begin position="164"/>
        <end position="186"/>
    </location>
</feature>
<dbReference type="SUPFAM" id="SSF82861">
    <property type="entry name" value="Mechanosensitive channel protein MscS (YggB), transmembrane region"/>
    <property type="match status" value="1"/>
</dbReference>
<dbReference type="KEGG" id="csj:CSK29544_01556"/>
<dbReference type="Pfam" id="PF00924">
    <property type="entry name" value="MS_channel_2nd"/>
    <property type="match status" value="1"/>
</dbReference>
<feature type="transmembrane region" description="Helical" evidence="8">
    <location>
        <begin position="16"/>
        <end position="36"/>
    </location>
</feature>
<gene>
    <name evidence="12" type="ORF">HRR37_04315</name>
</gene>
<dbReference type="GO" id="GO:0005886">
    <property type="term" value="C:plasma membrane"/>
    <property type="evidence" value="ECO:0007669"/>
    <property type="project" value="UniProtKB-SubCell"/>
</dbReference>
<dbReference type="InterPro" id="IPR049278">
    <property type="entry name" value="MS_channel_C"/>
</dbReference>
<proteinExistence type="inferred from homology"/>
<feature type="domain" description="Mechanosensitive ion channel transmembrane helices 2/3" evidence="11">
    <location>
        <begin position="143"/>
        <end position="183"/>
    </location>
</feature>
<dbReference type="RefSeq" id="WP_007897767.1">
    <property type="nucleotide sequence ID" value="NZ_CABMLV010000001.1"/>
</dbReference>
<dbReference type="InterPro" id="IPR023408">
    <property type="entry name" value="MscS_beta-dom_sf"/>
</dbReference>
<comment type="similarity">
    <text evidence="2">Belongs to the MscS (TC 1.A.23) family.</text>
</comment>
<dbReference type="InterPro" id="IPR011014">
    <property type="entry name" value="MscS_channel_TM-2"/>
</dbReference>
<evidence type="ECO:0000256" key="7">
    <source>
        <dbReference type="SAM" id="MobiDB-lite"/>
    </source>
</evidence>
<name>A0A2S9UBH2_CROSK</name>
<keyword evidence="4 8" id="KW-0812">Transmembrane</keyword>
<dbReference type="PANTHER" id="PTHR30566:SF25">
    <property type="entry name" value="INNER MEMBRANE PROTEIN"/>
    <property type="match status" value="1"/>
</dbReference>
<keyword evidence="3" id="KW-1003">Cell membrane</keyword>
<dbReference type="InterPro" id="IPR010920">
    <property type="entry name" value="LSM_dom_sf"/>
</dbReference>
<dbReference type="InterPro" id="IPR049142">
    <property type="entry name" value="MS_channel_1st"/>
</dbReference>
<reference evidence="12 13" key="1">
    <citation type="submission" date="2020-05" db="EMBL/GenBank/DDBJ databases">
        <title>The draft genome of Cronobacter sakazakii strain 145005.</title>
        <authorList>
            <person name="Yang J."/>
            <person name="Liu L."/>
            <person name="Feng Y."/>
            <person name="Zong Z."/>
        </authorList>
    </citation>
    <scope>NUCLEOTIDE SEQUENCE [LARGE SCALE GENOMIC DNA]</scope>
    <source>
        <strain evidence="12 13">145005</strain>
    </source>
</reference>
<dbReference type="SUPFAM" id="SSF50182">
    <property type="entry name" value="Sm-like ribonucleoproteins"/>
    <property type="match status" value="1"/>
</dbReference>
<dbReference type="Gene3D" id="3.30.70.100">
    <property type="match status" value="1"/>
</dbReference>
<feature type="compositionally biased region" description="Basic and acidic residues" evidence="7">
    <location>
        <begin position="357"/>
        <end position="368"/>
    </location>
</feature>
<feature type="transmembrane region" description="Helical" evidence="8">
    <location>
        <begin position="73"/>
        <end position="90"/>
    </location>
</feature>
<evidence type="ECO:0000259" key="9">
    <source>
        <dbReference type="Pfam" id="PF00924"/>
    </source>
</evidence>
<evidence type="ECO:0000256" key="8">
    <source>
        <dbReference type="SAM" id="Phobius"/>
    </source>
</evidence>
<evidence type="ECO:0000256" key="3">
    <source>
        <dbReference type="ARBA" id="ARBA00022475"/>
    </source>
</evidence>
<dbReference type="STRING" id="28141.CSK29544_01556"/>
<dbReference type="AlphaFoldDB" id="A0A2S9UBH2"/>
<feature type="domain" description="Mechanosensitive ion channel MscS" evidence="9">
    <location>
        <begin position="184"/>
        <end position="251"/>
    </location>
</feature>
<dbReference type="SUPFAM" id="SSF82689">
    <property type="entry name" value="Mechanosensitive channel protein MscS (YggB), C-terminal domain"/>
    <property type="match status" value="1"/>
</dbReference>
<sequence length="376" mass="42300">MDYILHTNFLRLMTSLTFWGNVLLVLAITLVTYWVVSKILAILHKRIARWAEEHNNGSAYKVFLDVLRKTRRILILFAAFLFSLQFVSLPDRIHSTISHAWFLVLALQIALWFDQAVQSWLHHSLMRPGTHRNPVTMVILGLIIRALIWAVMLLSILANAGVNITALVASLGVGGIAIALAVQTVLSDVFASLSIGFDKPFEIGDFIVFNDVSGTIEHIGLKTTRIRSLSGEQIVCANAILLQQTIHNYKRMQTRRIVFTFGVSLSTPPEKLRQIGPMVKSIIEQSGDTRFDRAHFATFDQDRLTYEVVHIINTADYNQYMDLQQEINLRIMEGLQELGVRLALPSRVIIQPDVPEEEKPQEAAEEGRTPPAASPA</sequence>
<evidence type="ECO:0000256" key="5">
    <source>
        <dbReference type="ARBA" id="ARBA00022989"/>
    </source>
</evidence>
<feature type="domain" description="Mechanosensitive ion channel MscS C-terminal" evidence="10">
    <location>
        <begin position="257"/>
        <end position="341"/>
    </location>
</feature>
<dbReference type="GO" id="GO:0008381">
    <property type="term" value="F:mechanosensitive monoatomic ion channel activity"/>
    <property type="evidence" value="ECO:0007669"/>
    <property type="project" value="UniProtKB-ARBA"/>
</dbReference>
<evidence type="ECO:0000313" key="12">
    <source>
        <dbReference type="EMBL" id="NYV41630.1"/>
    </source>
</evidence>
<dbReference type="PANTHER" id="PTHR30566">
    <property type="entry name" value="YNAI-RELATED MECHANOSENSITIVE ION CHANNEL"/>
    <property type="match status" value="1"/>
</dbReference>